<dbReference type="GO" id="GO:0008239">
    <property type="term" value="F:dipeptidyl-peptidase activity"/>
    <property type="evidence" value="ECO:0007669"/>
    <property type="project" value="TreeGrafter"/>
</dbReference>
<evidence type="ECO:0000256" key="4">
    <source>
        <dbReference type="ARBA" id="ARBA00023180"/>
    </source>
</evidence>
<proteinExistence type="predicted"/>
<name>A0A9K3L4X0_9STRA</name>
<evidence type="ECO:0000256" key="2">
    <source>
        <dbReference type="ARBA" id="ARBA00022729"/>
    </source>
</evidence>
<dbReference type="GO" id="GO:0006508">
    <property type="term" value="P:proteolysis"/>
    <property type="evidence" value="ECO:0007669"/>
    <property type="project" value="UniProtKB-KW"/>
</dbReference>
<comment type="caution">
    <text evidence="6">The sequence shown here is derived from an EMBL/GenBank/DDBJ whole genome shotgun (WGS) entry which is preliminary data.</text>
</comment>
<dbReference type="OrthoDB" id="2130629at2759"/>
<keyword evidence="7" id="KW-1185">Reference proteome</keyword>
<evidence type="ECO:0000313" key="7">
    <source>
        <dbReference type="Proteomes" id="UP000693970"/>
    </source>
</evidence>
<gene>
    <name evidence="6" type="ORF">IV203_000103</name>
</gene>
<reference evidence="6" key="2">
    <citation type="submission" date="2021-04" db="EMBL/GenBank/DDBJ databases">
        <authorList>
            <person name="Podell S."/>
        </authorList>
    </citation>
    <scope>NUCLEOTIDE SEQUENCE</scope>
    <source>
        <strain evidence="6">Hildebrandi</strain>
    </source>
</reference>
<keyword evidence="6" id="KW-0121">Carboxypeptidase</keyword>
<feature type="signal peptide" evidence="5">
    <location>
        <begin position="1"/>
        <end position="17"/>
    </location>
</feature>
<dbReference type="PANTHER" id="PTHR11010">
    <property type="entry name" value="PROTEASE S28 PRO-X CARBOXYPEPTIDASE-RELATED"/>
    <property type="match status" value="1"/>
</dbReference>
<dbReference type="AlphaFoldDB" id="A0A9K3L4X0"/>
<dbReference type="Proteomes" id="UP000693970">
    <property type="component" value="Unassembled WGS sequence"/>
</dbReference>
<dbReference type="EMBL" id="JAGRRH010000015">
    <property type="protein sequence ID" value="KAG7355417.1"/>
    <property type="molecule type" value="Genomic_DNA"/>
</dbReference>
<sequence>MKSMVLVLLLGAPLLRAITEREQNVPIDSDGIDNIEGGSHLRYSIDNLTCGFFDQPLNHFVPRGKSPSYQERYCVYDGFVPKLEDEVQLLQEANRNRKPPPIFFYTGNESPLEQYINQTGLMWELAPKYNARVVFVEHRYEGLSLPNNLSQDCMSYASTIQALADYARILEIQFNPGNNKAPVIVFGGSYGGMLSAWMRMKYPHLVAGAISASAPLGAFPQIANDKIDSSARVLAAGLSLPYPPTAAENMDRVKERALKGLHNGQEKRKLDRQPVKQQQNYNHCPNNLLAAWPLVSWLAQRDTDGTFLQQMFSLCDPLPDKDAAPLLEWAQGIWFDLAEGSFPYPSSYIPFALLHQKVNLPAWPMQAACWRNSRLYKDWGVTFSGDLHDVRFEINYGDSNITLSIDWDQVREVGNTTSLLEAQSSNDVIGLLTSVRDAVSIWYNITKQVSCYNVSEVAPNHRFHKRKFKAQDSGSLRSDLHGRFSPALECYKEMKRSGSWGPLCCNDEMNLVITEARGVGNDFFWPPSVPRGVRTYAEMIQNVTPIPCPDPYGIFGYSKEPYDPWSTRLHTHFGGISMTGHSNILFSNGLLDPWSAGGVYKSNLLLPNDGVFQGLHKDKALVQNITGNDVVSLIIPFGGHHTDLMYSNSSDPVCVTEAREIEERYIAKWIHEWEN</sequence>
<organism evidence="6 7">
    <name type="scientific">Nitzschia inconspicua</name>
    <dbReference type="NCBI Taxonomy" id="303405"/>
    <lineage>
        <taxon>Eukaryota</taxon>
        <taxon>Sar</taxon>
        <taxon>Stramenopiles</taxon>
        <taxon>Ochrophyta</taxon>
        <taxon>Bacillariophyta</taxon>
        <taxon>Bacillariophyceae</taxon>
        <taxon>Bacillariophycidae</taxon>
        <taxon>Bacillariales</taxon>
        <taxon>Bacillariaceae</taxon>
        <taxon>Nitzschia</taxon>
    </lineage>
</organism>
<protein>
    <submittedName>
        <fullName evidence="6">Serine carboxypeptidase S28</fullName>
    </submittedName>
</protein>
<evidence type="ECO:0000256" key="5">
    <source>
        <dbReference type="SAM" id="SignalP"/>
    </source>
</evidence>
<keyword evidence="1" id="KW-0645">Protease</keyword>
<evidence type="ECO:0000256" key="3">
    <source>
        <dbReference type="ARBA" id="ARBA00022801"/>
    </source>
</evidence>
<keyword evidence="3" id="KW-0378">Hydrolase</keyword>
<dbReference type="Pfam" id="PF05577">
    <property type="entry name" value="Peptidase_S28"/>
    <property type="match status" value="1"/>
</dbReference>
<feature type="chain" id="PRO_5039942317" evidence="5">
    <location>
        <begin position="18"/>
        <end position="675"/>
    </location>
</feature>
<keyword evidence="2 5" id="KW-0732">Signal</keyword>
<evidence type="ECO:0000313" key="6">
    <source>
        <dbReference type="EMBL" id="KAG7355417.1"/>
    </source>
</evidence>
<dbReference type="GO" id="GO:0004180">
    <property type="term" value="F:carboxypeptidase activity"/>
    <property type="evidence" value="ECO:0007669"/>
    <property type="project" value="UniProtKB-KW"/>
</dbReference>
<dbReference type="GO" id="GO:0070008">
    <property type="term" value="F:serine-type exopeptidase activity"/>
    <property type="evidence" value="ECO:0007669"/>
    <property type="project" value="InterPro"/>
</dbReference>
<keyword evidence="4" id="KW-0325">Glycoprotein</keyword>
<accession>A0A9K3L4X0</accession>
<dbReference type="PANTHER" id="PTHR11010:SF38">
    <property type="entry name" value="LYSOSOMAL PRO-X CARBOXYPEPTIDASE"/>
    <property type="match status" value="1"/>
</dbReference>
<evidence type="ECO:0000256" key="1">
    <source>
        <dbReference type="ARBA" id="ARBA00022670"/>
    </source>
</evidence>
<reference evidence="6" key="1">
    <citation type="journal article" date="2021" name="Sci. Rep.">
        <title>Diploid genomic architecture of Nitzschia inconspicua, an elite biomass production diatom.</title>
        <authorList>
            <person name="Oliver A."/>
            <person name="Podell S."/>
            <person name="Pinowska A."/>
            <person name="Traller J.C."/>
            <person name="Smith S.R."/>
            <person name="McClure R."/>
            <person name="Beliaev A."/>
            <person name="Bohutskyi P."/>
            <person name="Hill E.A."/>
            <person name="Rabines A."/>
            <person name="Zheng H."/>
            <person name="Allen L.Z."/>
            <person name="Kuo A."/>
            <person name="Grigoriev I.V."/>
            <person name="Allen A.E."/>
            <person name="Hazlebeck D."/>
            <person name="Allen E.E."/>
        </authorList>
    </citation>
    <scope>NUCLEOTIDE SEQUENCE</scope>
    <source>
        <strain evidence="6">Hildebrandi</strain>
    </source>
</reference>
<dbReference type="InterPro" id="IPR008758">
    <property type="entry name" value="Peptidase_S28"/>
</dbReference>